<name>V6SSK0_9FLAO</name>
<dbReference type="AlphaFoldDB" id="V6SSK0"/>
<dbReference type="Pfam" id="PF18962">
    <property type="entry name" value="Por_Secre_tail"/>
    <property type="match status" value="1"/>
</dbReference>
<feature type="domain" description="Fibronectin type-III" evidence="2">
    <location>
        <begin position="1"/>
        <end position="79"/>
    </location>
</feature>
<dbReference type="eggNOG" id="COG4886">
    <property type="taxonomic scope" value="Bacteria"/>
</dbReference>
<dbReference type="PATRIC" id="fig|1341181.4.peg.120"/>
<evidence type="ECO:0000313" key="3">
    <source>
        <dbReference type="EMBL" id="ESU29653.1"/>
    </source>
</evidence>
<gene>
    <name evidence="3" type="ORF">FLJC2902T_01250</name>
</gene>
<sequence length="689" mass="74861">MNSSVLGWANTGATQWEVLLLPGGSTPTANQTGITTTVNPFIFTGLSCGTSYSAYVKKICSSSDSSSWAGPVNFTTTNGCPPTGSATCAGANSLCGAFGVPFRNTTGVTNQGAMGCLATTPNATWFYFSVDMPGLINLEIEQRTQGSPTPNLDADYVVYGPYSEPVTPCNGQLTPDKMVSCSYSASPIEHPSFSTTQSGQYYYLMVTNFSNQPGNITITELPTATASLECTGFRLNAFFDANSNGLKDAGEQGFPQGQFQYEKNDNGSIHNVLSSNGVLNIYDSNASNSYDFAFQFNPDYAAYYNLTSSSYSNASIAAAGMSVYNFPVTISNPYKDISVSLVATQQPRPGFTYKNKIVYTNNGNQTITNGTISFTKANTFTITNITQTGTVATSNGFNYDFTNLMPFETRTIEVTMQVPTIPTVQLGNLVSNSVSASITSGGDMIPENNSFTLTQQVVGSYDPNDVMESHGGEIVHASFTSDKYLYYTIRFENTGTTSALNVRVNNLLNTMLDETSLKMVNASHNYVMDRVNNNINWEFKNIDLSATSQDPNTNKGYVIYKIKPKPGYAVGDIIPNTASIYFDFNPAIITNIFNTEFVSQLSVSEFENNNFIFYPNPAKDLITVSVKNNQEEISNITIYDISGKIVLSKKFSALITSETIDLSRVSKGMYLIEVTSKSNLKTIKKLIVE</sequence>
<dbReference type="OrthoDB" id="1110367at2"/>
<keyword evidence="4" id="KW-1185">Reference proteome</keyword>
<dbReference type="STRING" id="1341181.FLJC2902T_01250"/>
<organism evidence="3 4">
    <name type="scientific">Flavobacterium limnosediminis JC2902</name>
    <dbReference type="NCBI Taxonomy" id="1341181"/>
    <lineage>
        <taxon>Bacteria</taxon>
        <taxon>Pseudomonadati</taxon>
        <taxon>Bacteroidota</taxon>
        <taxon>Flavobacteriia</taxon>
        <taxon>Flavobacteriales</taxon>
        <taxon>Flavobacteriaceae</taxon>
        <taxon>Flavobacterium</taxon>
    </lineage>
</organism>
<dbReference type="PROSITE" id="PS50853">
    <property type="entry name" value="FN3"/>
    <property type="match status" value="1"/>
</dbReference>
<comment type="caution">
    <text evidence="3">The sequence shown here is derived from an EMBL/GenBank/DDBJ whole genome shotgun (WGS) entry which is preliminary data.</text>
</comment>
<dbReference type="Proteomes" id="UP000018004">
    <property type="component" value="Unassembled WGS sequence"/>
</dbReference>
<dbReference type="RefSeq" id="WP_023577834.1">
    <property type="nucleotide sequence ID" value="NZ_AVGG01000001.1"/>
</dbReference>
<dbReference type="InterPro" id="IPR026444">
    <property type="entry name" value="Secre_tail"/>
</dbReference>
<accession>V6SSK0</accession>
<dbReference type="InterPro" id="IPR055353">
    <property type="entry name" value="DUF7619"/>
</dbReference>
<evidence type="ECO:0000313" key="4">
    <source>
        <dbReference type="Proteomes" id="UP000018004"/>
    </source>
</evidence>
<keyword evidence="1" id="KW-0732">Signal</keyword>
<protein>
    <recommendedName>
        <fullName evidence="2">Fibronectin type-III domain-containing protein</fullName>
    </recommendedName>
</protein>
<reference evidence="3 4" key="1">
    <citation type="submission" date="2013-08" db="EMBL/GenBank/DDBJ databases">
        <title>Flavobacterium limnosediminis JC2902 genome sequencing.</title>
        <authorList>
            <person name="Lee K."/>
            <person name="Yi H."/>
            <person name="Park S."/>
            <person name="Chun J."/>
        </authorList>
    </citation>
    <scope>NUCLEOTIDE SEQUENCE [LARGE SCALE GENOMIC DNA]</scope>
    <source>
        <strain evidence="3 4">JC2902</strain>
    </source>
</reference>
<dbReference type="Pfam" id="PF24595">
    <property type="entry name" value="DUF7619"/>
    <property type="match status" value="1"/>
</dbReference>
<evidence type="ECO:0000256" key="1">
    <source>
        <dbReference type="ARBA" id="ARBA00022729"/>
    </source>
</evidence>
<dbReference type="NCBIfam" id="TIGR04183">
    <property type="entry name" value="Por_Secre_tail"/>
    <property type="match status" value="1"/>
</dbReference>
<dbReference type="InterPro" id="IPR003961">
    <property type="entry name" value="FN3_dom"/>
</dbReference>
<proteinExistence type="predicted"/>
<evidence type="ECO:0000259" key="2">
    <source>
        <dbReference type="PROSITE" id="PS50853"/>
    </source>
</evidence>
<dbReference type="EMBL" id="AVGG01000001">
    <property type="protein sequence ID" value="ESU29653.1"/>
    <property type="molecule type" value="Genomic_DNA"/>
</dbReference>
<dbReference type="eggNOG" id="COG3291">
    <property type="taxonomic scope" value="Bacteria"/>
</dbReference>